<organism evidence="8 9">
    <name type="scientific">Eilatimonas milleporae</name>
    <dbReference type="NCBI Taxonomy" id="911205"/>
    <lineage>
        <taxon>Bacteria</taxon>
        <taxon>Pseudomonadati</taxon>
        <taxon>Pseudomonadota</taxon>
        <taxon>Alphaproteobacteria</taxon>
        <taxon>Kordiimonadales</taxon>
        <taxon>Kordiimonadaceae</taxon>
        <taxon>Eilatimonas</taxon>
    </lineage>
</organism>
<dbReference type="AlphaFoldDB" id="A0A3M0CE77"/>
<dbReference type="InterPro" id="IPR010583">
    <property type="entry name" value="MipA"/>
</dbReference>
<gene>
    <name evidence="8" type="ORF">BXY39_2217</name>
</gene>
<feature type="chain" id="PRO_5018010772" evidence="7">
    <location>
        <begin position="30"/>
        <end position="276"/>
    </location>
</feature>
<keyword evidence="5" id="KW-0998">Cell outer membrane</keyword>
<dbReference type="Proteomes" id="UP000271227">
    <property type="component" value="Unassembled WGS sequence"/>
</dbReference>
<evidence type="ECO:0000256" key="7">
    <source>
        <dbReference type="SAM" id="SignalP"/>
    </source>
</evidence>
<evidence type="ECO:0000256" key="5">
    <source>
        <dbReference type="ARBA" id="ARBA00023237"/>
    </source>
</evidence>
<dbReference type="PANTHER" id="PTHR38776">
    <property type="entry name" value="MLTA-INTERACTING PROTEIN-RELATED"/>
    <property type="match status" value="1"/>
</dbReference>
<keyword evidence="9" id="KW-1185">Reference proteome</keyword>
<evidence type="ECO:0000256" key="4">
    <source>
        <dbReference type="ARBA" id="ARBA00023136"/>
    </source>
</evidence>
<keyword evidence="4" id="KW-0472">Membrane</keyword>
<dbReference type="OrthoDB" id="5462484at2"/>
<evidence type="ECO:0000256" key="3">
    <source>
        <dbReference type="ARBA" id="ARBA00022729"/>
    </source>
</evidence>
<dbReference type="RefSeq" id="WP_121938863.1">
    <property type="nucleotide sequence ID" value="NZ_REFR01000011.1"/>
</dbReference>
<evidence type="ECO:0000313" key="9">
    <source>
        <dbReference type="Proteomes" id="UP000271227"/>
    </source>
</evidence>
<dbReference type="GO" id="GO:0009279">
    <property type="term" value="C:cell outer membrane"/>
    <property type="evidence" value="ECO:0007669"/>
    <property type="project" value="UniProtKB-SubCell"/>
</dbReference>
<evidence type="ECO:0000256" key="1">
    <source>
        <dbReference type="ARBA" id="ARBA00004442"/>
    </source>
</evidence>
<accession>A0A3M0CE77</accession>
<keyword evidence="3 7" id="KW-0732">Signal</keyword>
<name>A0A3M0CE77_9PROT</name>
<feature type="region of interest" description="Disordered" evidence="6">
    <location>
        <begin position="25"/>
        <end position="44"/>
    </location>
</feature>
<evidence type="ECO:0000256" key="6">
    <source>
        <dbReference type="SAM" id="MobiDB-lite"/>
    </source>
</evidence>
<dbReference type="PANTHER" id="PTHR38776:SF1">
    <property type="entry name" value="MLTA-INTERACTING PROTEIN-RELATED"/>
    <property type="match status" value="1"/>
</dbReference>
<protein>
    <submittedName>
        <fullName evidence="8">Outer membrane scaffolding protein for murein synthesis (MipA/OmpV family)</fullName>
    </submittedName>
</protein>
<dbReference type="InParanoid" id="A0A3M0CE77"/>
<evidence type="ECO:0000256" key="2">
    <source>
        <dbReference type="ARBA" id="ARBA00005722"/>
    </source>
</evidence>
<evidence type="ECO:0000313" key="8">
    <source>
        <dbReference type="EMBL" id="RMB08121.1"/>
    </source>
</evidence>
<comment type="subcellular location">
    <subcellularLocation>
        <location evidence="1">Cell outer membrane</location>
    </subcellularLocation>
</comment>
<feature type="signal peptide" evidence="7">
    <location>
        <begin position="1"/>
        <end position="29"/>
    </location>
</feature>
<dbReference type="EMBL" id="REFR01000011">
    <property type="protein sequence ID" value="RMB08121.1"/>
    <property type="molecule type" value="Genomic_DNA"/>
</dbReference>
<dbReference type="Pfam" id="PF06629">
    <property type="entry name" value="MipA"/>
    <property type="match status" value="1"/>
</dbReference>
<proteinExistence type="inferred from homology"/>
<comment type="caution">
    <text evidence="8">The sequence shown here is derived from an EMBL/GenBank/DDBJ whole genome shotgun (WGS) entry which is preliminary data.</text>
</comment>
<reference evidence="8 9" key="1">
    <citation type="submission" date="2018-10" db="EMBL/GenBank/DDBJ databases">
        <title>Genomic Encyclopedia of Archaeal and Bacterial Type Strains, Phase II (KMG-II): from individual species to whole genera.</title>
        <authorList>
            <person name="Goeker M."/>
        </authorList>
    </citation>
    <scope>NUCLEOTIDE SEQUENCE [LARGE SCALE GENOMIC DNA]</scope>
    <source>
        <strain evidence="8 9">DSM 25217</strain>
    </source>
</reference>
<sequence>MITHKSTMLAAAMTAAFAATAGLSGPAHAQQNGSGENDWEENDGGDWDARVGAGVLFNPEFNGSKTLEIIPIPVLDITWRNRIFLNTQNGLGLWLVKSDDDPKYLGLSVGYNFDDRESSAIAGLEGLDDIDGTIEAKLLAGFELGLIDVEFEAARAIGSDGHDGFRMELAAGLGVPVGNRAFVEFAPFVTWGDDSYNNSLYGVSAAEAVTSNFREFDAGSGFEKVGAELEGNFLFTDRIGIYLNGEYSRLVGGAADSPFIRTKNQFEAIGGLYYRF</sequence>
<comment type="similarity">
    <text evidence="2">Belongs to the MipA/OmpV family.</text>
</comment>